<feature type="region of interest" description="Disordered" evidence="11">
    <location>
        <begin position="96"/>
        <end position="117"/>
    </location>
</feature>
<evidence type="ECO:0000256" key="5">
    <source>
        <dbReference type="ARBA" id="ARBA00022618"/>
    </source>
</evidence>
<reference evidence="13" key="1">
    <citation type="submission" date="2022-11" db="EMBL/GenBank/DDBJ databases">
        <title>Centuries of genome instability and evolution in soft-shell clam transmissible cancer (bioRxiv).</title>
        <authorList>
            <person name="Hart S.F.M."/>
            <person name="Yonemitsu M.A."/>
            <person name="Giersch R.M."/>
            <person name="Beal B.F."/>
            <person name="Arriagada G."/>
            <person name="Davis B.W."/>
            <person name="Ostrander E.A."/>
            <person name="Goff S.P."/>
            <person name="Metzger M.J."/>
        </authorList>
    </citation>
    <scope>NUCLEOTIDE SEQUENCE</scope>
    <source>
        <strain evidence="13">MELC-2E11</strain>
        <tissue evidence="13">Siphon/mantle</tissue>
    </source>
</reference>
<evidence type="ECO:0000256" key="3">
    <source>
        <dbReference type="ARBA" id="ARBA00009914"/>
    </source>
</evidence>
<organism evidence="13 14">
    <name type="scientific">Mya arenaria</name>
    <name type="common">Soft-shell clam</name>
    <dbReference type="NCBI Taxonomy" id="6604"/>
    <lineage>
        <taxon>Eukaryota</taxon>
        <taxon>Metazoa</taxon>
        <taxon>Spiralia</taxon>
        <taxon>Lophotrochozoa</taxon>
        <taxon>Mollusca</taxon>
        <taxon>Bivalvia</taxon>
        <taxon>Autobranchia</taxon>
        <taxon>Heteroconchia</taxon>
        <taxon>Euheterodonta</taxon>
        <taxon>Imparidentia</taxon>
        <taxon>Neoheterodontei</taxon>
        <taxon>Myida</taxon>
        <taxon>Myoidea</taxon>
        <taxon>Myidae</taxon>
        <taxon>Mya</taxon>
    </lineage>
</organism>
<dbReference type="InterPro" id="IPR046466">
    <property type="entry name" value="Borealin_C"/>
</dbReference>
<evidence type="ECO:0000256" key="7">
    <source>
        <dbReference type="ARBA" id="ARBA00023242"/>
    </source>
</evidence>
<dbReference type="Proteomes" id="UP001164746">
    <property type="component" value="Chromosome 8"/>
</dbReference>
<comment type="subcellular location">
    <subcellularLocation>
        <location evidence="2">Chromosome</location>
        <location evidence="2">Centromere</location>
    </subcellularLocation>
    <subcellularLocation>
        <location evidence="1">Nucleus</location>
    </subcellularLocation>
</comment>
<evidence type="ECO:0000313" key="14">
    <source>
        <dbReference type="Proteomes" id="UP001164746"/>
    </source>
</evidence>
<evidence type="ECO:0000256" key="11">
    <source>
        <dbReference type="SAM" id="MobiDB-lite"/>
    </source>
</evidence>
<feature type="coiled-coil region" evidence="10">
    <location>
        <begin position="43"/>
        <end position="74"/>
    </location>
</feature>
<dbReference type="Pfam" id="PF10512">
    <property type="entry name" value="Borealin"/>
    <property type="match status" value="1"/>
</dbReference>
<keyword evidence="7" id="KW-0539">Nucleus</keyword>
<dbReference type="InterPro" id="IPR018867">
    <property type="entry name" value="Cell_div_borealin"/>
</dbReference>
<keyword evidence="14" id="KW-1185">Reference proteome</keyword>
<evidence type="ECO:0000256" key="8">
    <source>
        <dbReference type="ARBA" id="ARBA00023306"/>
    </source>
</evidence>
<name>A0ABY7EU28_MYAAR</name>
<evidence type="ECO:0000256" key="2">
    <source>
        <dbReference type="ARBA" id="ARBA00004584"/>
    </source>
</evidence>
<dbReference type="PANTHER" id="PTHR16040">
    <property type="entry name" value="AUSTRALIN, ISOFORM A-RELATED"/>
    <property type="match status" value="1"/>
</dbReference>
<evidence type="ECO:0000256" key="10">
    <source>
        <dbReference type="SAM" id="Coils"/>
    </source>
</evidence>
<keyword evidence="5" id="KW-0132">Cell division</keyword>
<proteinExistence type="inferred from homology"/>
<keyword evidence="4" id="KW-0158">Chromosome</keyword>
<accession>A0ABY7EU28</accession>
<evidence type="ECO:0000259" key="12">
    <source>
        <dbReference type="Pfam" id="PF10512"/>
    </source>
</evidence>
<feature type="region of interest" description="Disordered" evidence="11">
    <location>
        <begin position="1"/>
        <end position="25"/>
    </location>
</feature>
<comment type="similarity">
    <text evidence="3">Belongs to the borealin family.</text>
</comment>
<sequence length="226" mass="25187">MPRKRNTTAPTKHAKPVLSASHEDDLINGMSQKQSEDKMKGILNDFRLNVEQCKQEYEEESEAVKKAINKHYTQIMLKLSPRELQMTLLEYIEYTDQEGEEEPTAVPSQPPVSVPSSLQTSKDALFVTPALAGSRNMSVLGWGATPMVTPKFDPRLPVTPAMKRQMQPDETLMSMAGSPVDPGRRTTVVAADGDKVNITVPESMHIGELQEFMSMLGKIIKYKDNP</sequence>
<gene>
    <name evidence="13" type="ORF">MAR_027638</name>
</gene>
<protein>
    <submittedName>
        <fullName evidence="13">BORE1-like protein</fullName>
    </submittedName>
</protein>
<feature type="domain" description="Borealin C-terminal" evidence="12">
    <location>
        <begin position="126"/>
        <end position="198"/>
    </location>
</feature>
<dbReference type="PANTHER" id="PTHR16040:SF7">
    <property type="entry name" value="AUSTRALIN, ISOFORM A-RELATED"/>
    <property type="match status" value="1"/>
</dbReference>
<evidence type="ECO:0000256" key="6">
    <source>
        <dbReference type="ARBA" id="ARBA00022776"/>
    </source>
</evidence>
<keyword evidence="6" id="KW-0498">Mitosis</keyword>
<evidence type="ECO:0000256" key="9">
    <source>
        <dbReference type="ARBA" id="ARBA00023328"/>
    </source>
</evidence>
<dbReference type="Gene3D" id="6.10.250.1900">
    <property type="match status" value="1"/>
</dbReference>
<keyword evidence="9" id="KW-0137">Centromere</keyword>
<evidence type="ECO:0000313" key="13">
    <source>
        <dbReference type="EMBL" id="WAR13458.1"/>
    </source>
</evidence>
<evidence type="ECO:0000256" key="1">
    <source>
        <dbReference type="ARBA" id="ARBA00004123"/>
    </source>
</evidence>
<keyword evidence="8" id="KW-0131">Cell cycle</keyword>
<dbReference type="EMBL" id="CP111019">
    <property type="protein sequence ID" value="WAR13458.1"/>
    <property type="molecule type" value="Genomic_DNA"/>
</dbReference>
<keyword evidence="10" id="KW-0175">Coiled coil</keyword>
<evidence type="ECO:0000256" key="4">
    <source>
        <dbReference type="ARBA" id="ARBA00022454"/>
    </source>
</evidence>